<feature type="domain" description="Putative tail fiber protein gp53-like C-terminal" evidence="1">
    <location>
        <begin position="191"/>
        <end position="278"/>
    </location>
</feature>
<reference evidence="3" key="2">
    <citation type="submission" date="2012-01" db="EMBL/GenBank/DDBJ databases">
        <authorList>
            <person name="Biehl B.S."/>
            <person name="Ding Y."/>
            <person name="Dugan-Rocha S.P."/>
            <person name="Gibbs R.A."/>
            <person name="Glasner J.D."/>
            <person name="Kovar C."/>
            <person name="Muzny D.M."/>
            <person name="Neeno-Eckwall E.C."/>
            <person name="Perna N.T."/>
            <person name="Qin X."/>
            <person name="von Bodman S.B."/>
            <person name="Weinstock G.M."/>
        </authorList>
    </citation>
    <scope>NUCLEOTIDE SEQUENCE</scope>
    <source>
        <strain evidence="3">DC283</strain>
    </source>
</reference>
<dbReference type="Pfam" id="PF21882">
    <property type="entry name" value="Gp53-like_C"/>
    <property type="match status" value="1"/>
</dbReference>
<dbReference type="InterPro" id="IPR054075">
    <property type="entry name" value="Gp53-like_C"/>
</dbReference>
<protein>
    <recommendedName>
        <fullName evidence="1">Putative tail fiber protein gp53-like C-terminal domain-containing protein</fullName>
    </recommendedName>
</protein>
<dbReference type="Proteomes" id="UP000005050">
    <property type="component" value="Unassembled WGS sequence"/>
</dbReference>
<evidence type="ECO:0000313" key="4">
    <source>
        <dbReference type="Proteomes" id="UP000005050"/>
    </source>
</evidence>
<dbReference type="KEGG" id="pstw:DSJ_19360"/>
<sequence length="279" mass="28716">MASGAISREGNNDSNISVYANAPFLPSAGVIDGIQRNVLRYGADTGSANAYVVNINPGISSLTSGMEVLFRATNANTAASTLNVSALGVFPVLNQFGATLTAGEIAAGSLVRVIWSAAATSWFVLDSTGAIPTVPTAASTSNSTQTASTAFVKTAIANLSLGNASTRTVGNSSPTQIPDMSYWTGSSGWRKAPDGFIEQWGVSGATTDSVSVTFPVPFTTGVYFVGEHDNGGGTNLTLWQINSITLSGFQARNIGKVVKGDSAVEPSISANCIWFARGK</sequence>
<accession>H3R9E8</accession>
<dbReference type="Gene3D" id="2.60.40.3940">
    <property type="match status" value="1"/>
</dbReference>
<keyword evidence="5" id="KW-1185">Reference proteome</keyword>
<dbReference type="STRING" id="660596.DSJ_19360"/>
<organism evidence="3 4">
    <name type="scientific">Pantoea stewartii subsp. stewartii DC283</name>
    <dbReference type="NCBI Taxonomy" id="660596"/>
    <lineage>
        <taxon>Bacteria</taxon>
        <taxon>Pseudomonadati</taxon>
        <taxon>Pseudomonadota</taxon>
        <taxon>Gammaproteobacteria</taxon>
        <taxon>Enterobacterales</taxon>
        <taxon>Erwiniaceae</taxon>
        <taxon>Pantoea</taxon>
    </lineage>
</organism>
<reference evidence="3 4" key="1">
    <citation type="journal article" date="2012" name="Mol. Microbiol.">
        <title>The genetic and structural basis of two distinct terminal side branch residues in stewartan and amylovoran exopolysaccharides and their potential role in host adaptation.</title>
        <authorList>
            <person name="Wang X."/>
            <person name="Yang F."/>
            <person name="von Bodman S.B."/>
        </authorList>
    </citation>
    <scope>NUCLEOTIDE SEQUENCE [LARGE SCALE GENOMIC DNA]</scope>
    <source>
        <strain evidence="3 4">DC283</strain>
    </source>
</reference>
<proteinExistence type="predicted"/>
<dbReference type="AlphaFoldDB" id="H3R9E8"/>
<dbReference type="EMBL" id="CP017581">
    <property type="protein sequence ID" value="ARF51261.1"/>
    <property type="molecule type" value="Genomic_DNA"/>
</dbReference>
<gene>
    <name evidence="3" type="ORF">CKS_0257</name>
    <name evidence="2" type="ORF">DSJ_19360</name>
</gene>
<reference evidence="2 5" key="3">
    <citation type="submission" date="2016-10" db="EMBL/GenBank/DDBJ databases">
        <title>Complete Genome Assembly of Pantoea stewartii subsp. stewartii DC283, a Corn Pathogen.</title>
        <authorList>
            <person name="Duong D.A."/>
            <person name="Stevens A.M."/>
            <person name="Jensen R.V."/>
        </authorList>
    </citation>
    <scope>NUCLEOTIDE SEQUENCE [LARGE SCALE GENOMIC DNA]</scope>
    <source>
        <strain evidence="2 5">DC283</strain>
    </source>
</reference>
<dbReference type="PATRIC" id="fig|660596.6.peg.492"/>
<dbReference type="EMBL" id="AHIE01000002">
    <property type="protein sequence ID" value="EHU01811.1"/>
    <property type="molecule type" value="Genomic_DNA"/>
</dbReference>
<dbReference type="RefSeq" id="WP_006117998.1">
    <property type="nucleotide sequence ID" value="NZ_AHIE01000002.1"/>
</dbReference>
<evidence type="ECO:0000313" key="5">
    <source>
        <dbReference type="Proteomes" id="UP000192380"/>
    </source>
</evidence>
<dbReference type="Proteomes" id="UP000192380">
    <property type="component" value="Chromosome"/>
</dbReference>
<evidence type="ECO:0000313" key="2">
    <source>
        <dbReference type="EMBL" id="ARF51261.1"/>
    </source>
</evidence>
<evidence type="ECO:0000259" key="1">
    <source>
        <dbReference type="Pfam" id="PF21882"/>
    </source>
</evidence>
<name>H3R9E8_PANSE</name>
<evidence type="ECO:0000313" key="3">
    <source>
        <dbReference type="EMBL" id="EHU01811.1"/>
    </source>
</evidence>
<dbReference type="OrthoDB" id="1921264at2"/>